<keyword evidence="1" id="KW-0732">Signal</keyword>
<evidence type="ECO:0000256" key="1">
    <source>
        <dbReference type="SAM" id="SignalP"/>
    </source>
</evidence>
<feature type="chain" id="PRO_5046939256" evidence="1">
    <location>
        <begin position="20"/>
        <end position="261"/>
    </location>
</feature>
<keyword evidence="3" id="KW-1185">Reference proteome</keyword>
<evidence type="ECO:0000313" key="3">
    <source>
        <dbReference type="Proteomes" id="UP001202180"/>
    </source>
</evidence>
<dbReference type="RefSeq" id="WP_248477193.1">
    <property type="nucleotide sequence ID" value="NZ_JALPRF010000002.1"/>
</dbReference>
<dbReference type="Proteomes" id="UP001202180">
    <property type="component" value="Unassembled WGS sequence"/>
</dbReference>
<name>A0ABT0HK91_9BACT</name>
<protein>
    <submittedName>
        <fullName evidence="2">Uncharacterized protein</fullName>
    </submittedName>
</protein>
<feature type="signal peptide" evidence="1">
    <location>
        <begin position="1"/>
        <end position="19"/>
    </location>
</feature>
<accession>A0ABT0HK91</accession>
<reference evidence="2 3" key="1">
    <citation type="submission" date="2022-04" db="EMBL/GenBank/DDBJ databases">
        <title>Spirosoma sp. strain RP8 genome sequencing and assembly.</title>
        <authorList>
            <person name="Jung Y."/>
        </authorList>
    </citation>
    <scope>NUCLEOTIDE SEQUENCE [LARGE SCALE GENOMIC DNA]</scope>
    <source>
        <strain evidence="2 3">RP8</strain>
    </source>
</reference>
<evidence type="ECO:0000313" key="2">
    <source>
        <dbReference type="EMBL" id="MCK8492588.1"/>
    </source>
</evidence>
<proteinExistence type="predicted"/>
<comment type="caution">
    <text evidence="2">The sequence shown here is derived from an EMBL/GenBank/DDBJ whole genome shotgun (WGS) entry which is preliminary data.</text>
</comment>
<sequence length="261" mass="29750">MKLLLFPMLLALLYTNADAQIRDTTKTKNRGVVVLNPNTRRNGYETFSNSDQIVGAGTGPTTVITIDHRYEGLRGTPYFLPAWHKGQIEMTAGQNYTEVPIKFDAFRQHLILLRTWVGNDSIIVNADQVKSFRLNDIDGQSYLFKRLPAVKTDDETLKEGYFLVLYQGKSALLKRVLKRFKQADYKDPYSTGVRYDSFKDVYSYYILKPDQTLSKIKLSQKALLDALDDHKNALKAYVKGENLSVNTEADAVLVMKQYDSL</sequence>
<dbReference type="EMBL" id="JALPRF010000002">
    <property type="protein sequence ID" value="MCK8492588.1"/>
    <property type="molecule type" value="Genomic_DNA"/>
</dbReference>
<organism evidence="2 3">
    <name type="scientific">Spirosoma liriopis</name>
    <dbReference type="NCBI Taxonomy" id="2937440"/>
    <lineage>
        <taxon>Bacteria</taxon>
        <taxon>Pseudomonadati</taxon>
        <taxon>Bacteroidota</taxon>
        <taxon>Cytophagia</taxon>
        <taxon>Cytophagales</taxon>
        <taxon>Cytophagaceae</taxon>
        <taxon>Spirosoma</taxon>
    </lineage>
</organism>
<gene>
    <name evidence="2" type="ORF">M0L20_12045</name>
</gene>